<proteinExistence type="predicted"/>
<feature type="region of interest" description="Disordered" evidence="1">
    <location>
        <begin position="23"/>
        <end position="45"/>
    </location>
</feature>
<dbReference type="Gene3D" id="3.30.300.30">
    <property type="match status" value="1"/>
</dbReference>
<feature type="domain" description="AMP-binding enzyme C-terminal" evidence="3">
    <location>
        <begin position="241"/>
        <end position="325"/>
    </location>
</feature>
<dbReference type="EMBL" id="CAVMBE010000146">
    <property type="protein sequence ID" value="CAK4034889.1"/>
    <property type="molecule type" value="Genomic_DNA"/>
</dbReference>
<reference evidence="4" key="1">
    <citation type="submission" date="2023-11" db="EMBL/GenBank/DDBJ databases">
        <authorList>
            <person name="Alioto T."/>
            <person name="Alioto T."/>
            <person name="Gomez Garrido J."/>
        </authorList>
    </citation>
    <scope>NUCLEOTIDE SEQUENCE</scope>
</reference>
<sequence length="354" mass="38112">MYTRAVALALAAVAAVSALAQSSDPVENGPISGPYLPTGTGPGKCTQDFRRRGAEQVIFAYNLVGPGQSAEAFQRLPLRDDCNTFINPNGGPAVPVAIDRTTTYDFALATRQVFSRVTGEYTSFYNGTADTSGTEIIHTNVTLGAGHLVAIPVTFYADVYLSYDEDCLIYKIQAFATIPTDIAGIPIEPPILPQLLALSDLYKGGEVPQKREDTSIPETLLIADRKKDLIKVHGFQVAPAELEGVLLDHSKIQDAGVIGVPATSVASDAGRGSGELPRANLVKKPGVELTDSEVKSYVAERLAKYEHIVGGIVFIGALPKSASGKVLKRLWREQAEVELKAQAKLWSRRFSQWQ</sequence>
<dbReference type="GO" id="GO:0019748">
    <property type="term" value="P:secondary metabolic process"/>
    <property type="evidence" value="ECO:0007669"/>
    <property type="project" value="TreeGrafter"/>
</dbReference>
<dbReference type="AlphaFoldDB" id="A0AAI8Z9B1"/>
<comment type="caution">
    <text evidence="4">The sequence shown here is derived from an EMBL/GenBank/DDBJ whole genome shotgun (WGS) entry which is preliminary data.</text>
</comment>
<keyword evidence="5" id="KW-1185">Reference proteome</keyword>
<dbReference type="GO" id="GO:0016405">
    <property type="term" value="F:CoA-ligase activity"/>
    <property type="evidence" value="ECO:0007669"/>
    <property type="project" value="TreeGrafter"/>
</dbReference>
<keyword evidence="2" id="KW-0732">Signal</keyword>
<dbReference type="SUPFAM" id="SSF56801">
    <property type="entry name" value="Acetyl-CoA synthetase-like"/>
    <property type="match status" value="1"/>
</dbReference>
<dbReference type="Proteomes" id="UP001296104">
    <property type="component" value="Unassembled WGS sequence"/>
</dbReference>
<organism evidence="4 5">
    <name type="scientific">Lecanosticta acicola</name>
    <dbReference type="NCBI Taxonomy" id="111012"/>
    <lineage>
        <taxon>Eukaryota</taxon>
        <taxon>Fungi</taxon>
        <taxon>Dikarya</taxon>
        <taxon>Ascomycota</taxon>
        <taxon>Pezizomycotina</taxon>
        <taxon>Dothideomycetes</taxon>
        <taxon>Dothideomycetidae</taxon>
        <taxon>Mycosphaerellales</taxon>
        <taxon>Mycosphaerellaceae</taxon>
        <taxon>Lecanosticta</taxon>
    </lineage>
</organism>
<dbReference type="Pfam" id="PF13193">
    <property type="entry name" value="AMP-binding_C"/>
    <property type="match status" value="1"/>
</dbReference>
<dbReference type="PANTHER" id="PTHR24096">
    <property type="entry name" value="LONG-CHAIN-FATTY-ACID--COA LIGASE"/>
    <property type="match status" value="1"/>
</dbReference>
<evidence type="ECO:0000256" key="1">
    <source>
        <dbReference type="SAM" id="MobiDB-lite"/>
    </source>
</evidence>
<accession>A0AAI8Z9B1</accession>
<feature type="chain" id="PRO_5042512154" description="AMP-binding enzyme C-terminal domain-containing protein" evidence="2">
    <location>
        <begin position="21"/>
        <end position="354"/>
    </location>
</feature>
<gene>
    <name evidence="4" type="ORF">LECACI_7A010047</name>
</gene>
<evidence type="ECO:0000313" key="4">
    <source>
        <dbReference type="EMBL" id="CAK4034889.1"/>
    </source>
</evidence>
<protein>
    <recommendedName>
        <fullName evidence="3">AMP-binding enzyme C-terminal domain-containing protein</fullName>
    </recommendedName>
</protein>
<dbReference type="InterPro" id="IPR045851">
    <property type="entry name" value="AMP-bd_C_sf"/>
</dbReference>
<dbReference type="PANTHER" id="PTHR24096:SF265">
    <property type="entry name" value="ENZYME, PUTATIVE (AFU_ORTHOLOGUE AFUA_5G14270)-RELATED"/>
    <property type="match status" value="1"/>
</dbReference>
<evidence type="ECO:0000313" key="5">
    <source>
        <dbReference type="Proteomes" id="UP001296104"/>
    </source>
</evidence>
<dbReference type="InterPro" id="IPR025110">
    <property type="entry name" value="AMP-bd_C"/>
</dbReference>
<feature type="signal peptide" evidence="2">
    <location>
        <begin position="1"/>
        <end position="20"/>
    </location>
</feature>
<evidence type="ECO:0000256" key="2">
    <source>
        <dbReference type="SAM" id="SignalP"/>
    </source>
</evidence>
<evidence type="ECO:0000259" key="3">
    <source>
        <dbReference type="Pfam" id="PF13193"/>
    </source>
</evidence>
<name>A0AAI8Z9B1_9PEZI</name>